<organism evidence="1 2">
    <name type="scientific">Esox lucius</name>
    <name type="common">Northern pike</name>
    <dbReference type="NCBI Taxonomy" id="8010"/>
    <lineage>
        <taxon>Eukaryota</taxon>
        <taxon>Metazoa</taxon>
        <taxon>Chordata</taxon>
        <taxon>Craniata</taxon>
        <taxon>Vertebrata</taxon>
        <taxon>Euteleostomi</taxon>
        <taxon>Actinopterygii</taxon>
        <taxon>Neopterygii</taxon>
        <taxon>Teleostei</taxon>
        <taxon>Protacanthopterygii</taxon>
        <taxon>Esociformes</taxon>
        <taxon>Esocidae</taxon>
        <taxon>Esox</taxon>
    </lineage>
</organism>
<dbReference type="Pfam" id="PF15201">
    <property type="entry name" value="Rod_cone_degen"/>
    <property type="match status" value="1"/>
</dbReference>
<reference evidence="2" key="1">
    <citation type="journal article" date="2014" name="PLoS ONE">
        <title>The genome and linkage map of the northern pike (Esox lucius): conserved synteny revealed between the salmonid sister group and the Neoteleostei.</title>
        <authorList>
            <person name="Rondeau E.B."/>
            <person name="Minkley D.R."/>
            <person name="Leong J.S."/>
            <person name="Messmer A.M."/>
            <person name="Jantzen J.R."/>
            <person name="von Schalburg K.R."/>
            <person name="Lemon C."/>
            <person name="Bird N.H."/>
            <person name="Koop B.F."/>
        </authorList>
    </citation>
    <scope>NUCLEOTIDE SEQUENCE</scope>
</reference>
<reference evidence="1" key="2">
    <citation type="submission" date="2020-02" db="EMBL/GenBank/DDBJ databases">
        <title>Esox lucius (northern pike) genome, fEsoLuc1, primary haplotype.</title>
        <authorList>
            <person name="Myers G."/>
            <person name="Karagic N."/>
            <person name="Meyer A."/>
            <person name="Pippel M."/>
            <person name="Reichard M."/>
            <person name="Winkler S."/>
            <person name="Tracey A."/>
            <person name="Sims Y."/>
            <person name="Howe K."/>
            <person name="Rhie A."/>
            <person name="Formenti G."/>
            <person name="Durbin R."/>
            <person name="Fedrigo O."/>
            <person name="Jarvis E.D."/>
        </authorList>
    </citation>
    <scope>NUCLEOTIDE SEQUENCE [LARGE SCALE GENOMIC DNA]</scope>
</reference>
<sequence length="60" mass="6866">MCTTILIISTLSVVLRRRFNNRVKPFRGEPAVLFRVWSYYNIPTGALIISSLQADGRRTP</sequence>
<dbReference type="InParanoid" id="A0A3P8ZPP2"/>
<reference evidence="1" key="4">
    <citation type="submission" date="2025-09" db="UniProtKB">
        <authorList>
            <consortium name="Ensembl"/>
        </authorList>
    </citation>
    <scope>IDENTIFICATION</scope>
</reference>
<dbReference type="Proteomes" id="UP000265140">
    <property type="component" value="Chromosome 9"/>
</dbReference>
<keyword evidence="2" id="KW-1185">Reference proteome</keyword>
<dbReference type="InterPro" id="IPR027937">
    <property type="entry name" value="PRCD"/>
</dbReference>
<accession>A0A3P8ZPP2</accession>
<evidence type="ECO:0000313" key="2">
    <source>
        <dbReference type="Proteomes" id="UP000265140"/>
    </source>
</evidence>
<proteinExistence type="predicted"/>
<name>A0A3P8ZPP2_ESOLU</name>
<reference evidence="1" key="3">
    <citation type="submission" date="2025-08" db="UniProtKB">
        <authorList>
            <consortium name="Ensembl"/>
        </authorList>
    </citation>
    <scope>IDENTIFICATION</scope>
</reference>
<protein>
    <submittedName>
        <fullName evidence="1">Uncharacterized protein</fullName>
    </submittedName>
</protein>
<dbReference type="AlphaFoldDB" id="A0A3P8ZPP2"/>
<dbReference type="Bgee" id="ENSELUG00000008018">
    <property type="expression patterns" value="Expressed in camera-type eye and 1 other cell type or tissue"/>
</dbReference>
<dbReference type="Ensembl" id="ENSELUT00000007602.3">
    <property type="protein sequence ID" value="ENSELUP00000030716.2"/>
    <property type="gene ID" value="ENSELUG00000008018.3"/>
</dbReference>
<dbReference type="GO" id="GO:0042622">
    <property type="term" value="C:photoreceptor outer segment membrane"/>
    <property type="evidence" value="ECO:0007669"/>
    <property type="project" value="InterPro"/>
</dbReference>
<evidence type="ECO:0000313" key="1">
    <source>
        <dbReference type="Ensembl" id="ENSELUP00000030716.2"/>
    </source>
</evidence>